<sequence>MQKLLEKLDLQSYESTQNFLYRKLGLLLYEDSEKSEFTNWASYSMSQCLKIIM</sequence>
<evidence type="ECO:0000313" key="1">
    <source>
        <dbReference type="EMBL" id="TYG96841.1"/>
    </source>
</evidence>
<dbReference type="Proteomes" id="UP000323506">
    <property type="component" value="Chromosome A11"/>
</dbReference>
<organism evidence="1 2">
    <name type="scientific">Gossypium darwinii</name>
    <name type="common">Darwin's cotton</name>
    <name type="synonym">Gossypium barbadense var. darwinii</name>
    <dbReference type="NCBI Taxonomy" id="34276"/>
    <lineage>
        <taxon>Eukaryota</taxon>
        <taxon>Viridiplantae</taxon>
        <taxon>Streptophyta</taxon>
        <taxon>Embryophyta</taxon>
        <taxon>Tracheophyta</taxon>
        <taxon>Spermatophyta</taxon>
        <taxon>Magnoliopsida</taxon>
        <taxon>eudicotyledons</taxon>
        <taxon>Gunneridae</taxon>
        <taxon>Pentapetalae</taxon>
        <taxon>rosids</taxon>
        <taxon>malvids</taxon>
        <taxon>Malvales</taxon>
        <taxon>Malvaceae</taxon>
        <taxon>Malvoideae</taxon>
        <taxon>Gossypium</taxon>
    </lineage>
</organism>
<accession>A0A5D2EUP2</accession>
<dbReference type="AlphaFoldDB" id="A0A5D2EUP2"/>
<proteinExistence type="predicted"/>
<keyword evidence="2" id="KW-1185">Reference proteome</keyword>
<protein>
    <submittedName>
        <fullName evidence="1">Uncharacterized protein</fullName>
    </submittedName>
</protein>
<dbReference type="EMBL" id="CM017698">
    <property type="protein sequence ID" value="TYG96841.1"/>
    <property type="molecule type" value="Genomic_DNA"/>
</dbReference>
<gene>
    <name evidence="1" type="ORF">ES288_A11G385400v1</name>
</gene>
<name>A0A5D2EUP2_GOSDA</name>
<evidence type="ECO:0000313" key="2">
    <source>
        <dbReference type="Proteomes" id="UP000323506"/>
    </source>
</evidence>
<reference evidence="1 2" key="1">
    <citation type="submission" date="2019-06" db="EMBL/GenBank/DDBJ databases">
        <title>WGS assembly of Gossypium darwinii.</title>
        <authorList>
            <person name="Chen Z.J."/>
            <person name="Sreedasyam A."/>
            <person name="Ando A."/>
            <person name="Song Q."/>
            <person name="De L."/>
            <person name="Hulse-Kemp A."/>
            <person name="Ding M."/>
            <person name="Ye W."/>
            <person name="Kirkbride R."/>
            <person name="Jenkins J."/>
            <person name="Plott C."/>
            <person name="Lovell J."/>
            <person name="Lin Y.-M."/>
            <person name="Vaughn R."/>
            <person name="Liu B."/>
            <person name="Li W."/>
            <person name="Simpson S."/>
            <person name="Scheffler B."/>
            <person name="Saski C."/>
            <person name="Grover C."/>
            <person name="Hu G."/>
            <person name="Conover J."/>
            <person name="Carlson J."/>
            <person name="Shu S."/>
            <person name="Boston L."/>
            <person name="Williams M."/>
            <person name="Peterson D."/>
            <person name="Mcgee K."/>
            <person name="Jones D."/>
            <person name="Wendel J."/>
            <person name="Stelly D."/>
            <person name="Grimwood J."/>
            <person name="Schmutz J."/>
        </authorList>
    </citation>
    <scope>NUCLEOTIDE SEQUENCE [LARGE SCALE GENOMIC DNA]</scope>
    <source>
        <strain evidence="1">1808015.09</strain>
    </source>
</reference>